<keyword evidence="3" id="KW-1185">Reference proteome</keyword>
<protein>
    <submittedName>
        <fullName evidence="2">Uncharacterized protein</fullName>
    </submittedName>
</protein>
<dbReference type="EMBL" id="GL379797">
    <property type="protein sequence ID" value="EGT32450.1"/>
    <property type="molecule type" value="Genomic_DNA"/>
</dbReference>
<dbReference type="HOGENOM" id="CLU_2724455_0_0_1"/>
<dbReference type="Proteomes" id="UP000008068">
    <property type="component" value="Unassembled WGS sequence"/>
</dbReference>
<sequence length="72" mass="7704">MKFIALLFILALSVFIPTPGMAQTPNYPIIQEITRYANGFCLNETVQVVPVNGTVLHVRIGPTGPCNDSGSG</sequence>
<gene>
    <name evidence="2" type="ORF">CAEBREN_18403</name>
</gene>
<keyword evidence="1" id="KW-0732">Signal</keyword>
<reference evidence="3" key="1">
    <citation type="submission" date="2011-07" db="EMBL/GenBank/DDBJ databases">
        <authorList>
            <consortium name="Caenorhabditis brenneri Sequencing and Analysis Consortium"/>
            <person name="Wilson R.K."/>
        </authorList>
    </citation>
    <scope>NUCLEOTIDE SEQUENCE [LARGE SCALE GENOMIC DNA]</scope>
    <source>
        <strain evidence="3">PB2801</strain>
    </source>
</reference>
<evidence type="ECO:0000256" key="1">
    <source>
        <dbReference type="SAM" id="SignalP"/>
    </source>
</evidence>
<organism evidence="3">
    <name type="scientific">Caenorhabditis brenneri</name>
    <name type="common">Nematode worm</name>
    <dbReference type="NCBI Taxonomy" id="135651"/>
    <lineage>
        <taxon>Eukaryota</taxon>
        <taxon>Metazoa</taxon>
        <taxon>Ecdysozoa</taxon>
        <taxon>Nematoda</taxon>
        <taxon>Chromadorea</taxon>
        <taxon>Rhabditida</taxon>
        <taxon>Rhabditina</taxon>
        <taxon>Rhabditomorpha</taxon>
        <taxon>Rhabditoidea</taxon>
        <taxon>Rhabditidae</taxon>
        <taxon>Peloderinae</taxon>
        <taxon>Caenorhabditis</taxon>
    </lineage>
</organism>
<proteinExistence type="predicted"/>
<name>G0MJ83_CAEBE</name>
<dbReference type="AlphaFoldDB" id="G0MJ83"/>
<accession>G0MJ83</accession>
<evidence type="ECO:0000313" key="3">
    <source>
        <dbReference type="Proteomes" id="UP000008068"/>
    </source>
</evidence>
<dbReference type="InParanoid" id="G0MJ83"/>
<feature type="chain" id="PRO_5003404004" evidence="1">
    <location>
        <begin position="23"/>
        <end position="72"/>
    </location>
</feature>
<feature type="signal peptide" evidence="1">
    <location>
        <begin position="1"/>
        <end position="22"/>
    </location>
</feature>
<evidence type="ECO:0000313" key="2">
    <source>
        <dbReference type="EMBL" id="EGT32450.1"/>
    </source>
</evidence>